<protein>
    <recommendedName>
        <fullName evidence="4">Holin</fullName>
    </recommendedName>
</protein>
<accession>A0AA41BXG1</accession>
<dbReference type="EMBL" id="JADMKS010000005">
    <property type="protein sequence ID" value="MBF6637889.1"/>
    <property type="molecule type" value="Genomic_DNA"/>
</dbReference>
<organism evidence="2 3">
    <name type="scientific">Rouxiella silvae</name>
    <dbReference type="NCBI Taxonomy" id="1646373"/>
    <lineage>
        <taxon>Bacteria</taxon>
        <taxon>Pseudomonadati</taxon>
        <taxon>Pseudomonadota</taxon>
        <taxon>Gammaproteobacteria</taxon>
        <taxon>Enterobacterales</taxon>
        <taxon>Yersiniaceae</taxon>
        <taxon>Rouxiella</taxon>
    </lineage>
</organism>
<gene>
    <name evidence="2" type="ORF">ITX54_14595</name>
</gene>
<dbReference type="Proteomes" id="UP000705283">
    <property type="component" value="Unassembled WGS sequence"/>
</dbReference>
<keyword evidence="1" id="KW-1133">Transmembrane helix</keyword>
<reference evidence="2" key="2">
    <citation type="submission" date="2022-09" db="EMBL/GenBank/DDBJ databases">
        <title>Rouxiella aceris sp. nov., isolated from tree sap and emended description of the genus Rhouxiella.</title>
        <authorList>
            <person name="Kim I.S."/>
        </authorList>
    </citation>
    <scope>NUCLEOTIDE SEQUENCE</scope>
    <source>
        <strain evidence="2">SAP-2</strain>
    </source>
</reference>
<sequence length="101" mass="11279">MKMNQQSGNIVTQFFAWLATIAAALGWTTQDFVYFIFGAIGVVISLLSFVLGRIDARYKKREEAKRTKIIEDMANEARKVPLEERHSAIKVLSDAAAKADS</sequence>
<evidence type="ECO:0000313" key="3">
    <source>
        <dbReference type="Proteomes" id="UP000705283"/>
    </source>
</evidence>
<evidence type="ECO:0000256" key="1">
    <source>
        <dbReference type="SAM" id="Phobius"/>
    </source>
</evidence>
<dbReference type="RefSeq" id="WP_152198454.1">
    <property type="nucleotide sequence ID" value="NZ_JADMKS010000005.1"/>
</dbReference>
<evidence type="ECO:0000313" key="2">
    <source>
        <dbReference type="EMBL" id="MBF6637889.1"/>
    </source>
</evidence>
<keyword evidence="1" id="KW-0812">Transmembrane</keyword>
<feature type="transmembrane region" description="Helical" evidence="1">
    <location>
        <begin position="32"/>
        <end position="51"/>
    </location>
</feature>
<evidence type="ECO:0008006" key="4">
    <source>
        <dbReference type="Google" id="ProtNLM"/>
    </source>
</evidence>
<name>A0AA41BXG1_9GAMM</name>
<dbReference type="AlphaFoldDB" id="A0AA41BXG1"/>
<keyword evidence="1" id="KW-0472">Membrane</keyword>
<proteinExistence type="predicted"/>
<reference evidence="2" key="1">
    <citation type="submission" date="2020-11" db="EMBL/GenBank/DDBJ databases">
        <authorList>
            <person name="Lee S.D."/>
        </authorList>
    </citation>
    <scope>NUCLEOTIDE SEQUENCE</scope>
    <source>
        <strain evidence="2">SAP-2</strain>
    </source>
</reference>
<comment type="caution">
    <text evidence="2">The sequence shown here is derived from an EMBL/GenBank/DDBJ whole genome shotgun (WGS) entry which is preliminary data.</text>
</comment>